<dbReference type="Proteomes" id="UP000218811">
    <property type="component" value="Unassembled WGS sequence"/>
</dbReference>
<evidence type="ECO:0000256" key="1">
    <source>
        <dbReference type="SAM" id="MobiDB-lite"/>
    </source>
</evidence>
<gene>
    <name evidence="2" type="ORF">WOLCODRAFT_28093</name>
</gene>
<organism evidence="2 3">
    <name type="scientific">Wolfiporia cocos (strain MD-104)</name>
    <name type="common">Brown rot fungus</name>
    <dbReference type="NCBI Taxonomy" id="742152"/>
    <lineage>
        <taxon>Eukaryota</taxon>
        <taxon>Fungi</taxon>
        <taxon>Dikarya</taxon>
        <taxon>Basidiomycota</taxon>
        <taxon>Agaricomycotina</taxon>
        <taxon>Agaricomycetes</taxon>
        <taxon>Polyporales</taxon>
        <taxon>Phaeolaceae</taxon>
        <taxon>Wolfiporia</taxon>
    </lineage>
</organism>
<dbReference type="AlphaFoldDB" id="A0A2H3JG85"/>
<feature type="region of interest" description="Disordered" evidence="1">
    <location>
        <begin position="26"/>
        <end position="51"/>
    </location>
</feature>
<evidence type="ECO:0000313" key="3">
    <source>
        <dbReference type="Proteomes" id="UP000218811"/>
    </source>
</evidence>
<evidence type="ECO:0000313" key="2">
    <source>
        <dbReference type="EMBL" id="PCH35724.1"/>
    </source>
</evidence>
<keyword evidence="3" id="KW-1185">Reference proteome</keyword>
<dbReference type="EMBL" id="KB467854">
    <property type="protein sequence ID" value="PCH35724.1"/>
    <property type="molecule type" value="Genomic_DNA"/>
</dbReference>
<protein>
    <submittedName>
        <fullName evidence="2">Uncharacterized protein</fullName>
    </submittedName>
</protein>
<name>A0A2H3JG85_WOLCO</name>
<proteinExistence type="predicted"/>
<sequence length="51" mass="5699">MGALPDSHGAYISLCVFYNRTLMDGSKSASDRVYSRGRRLSQRNTEETAET</sequence>
<reference evidence="2 3" key="1">
    <citation type="journal article" date="2012" name="Science">
        <title>The Paleozoic origin of enzymatic lignin decomposition reconstructed from 31 fungal genomes.</title>
        <authorList>
            <person name="Floudas D."/>
            <person name="Binder M."/>
            <person name="Riley R."/>
            <person name="Barry K."/>
            <person name="Blanchette R.A."/>
            <person name="Henrissat B."/>
            <person name="Martinez A.T."/>
            <person name="Otillar R."/>
            <person name="Spatafora J.W."/>
            <person name="Yadav J.S."/>
            <person name="Aerts A."/>
            <person name="Benoit I."/>
            <person name="Boyd A."/>
            <person name="Carlson A."/>
            <person name="Copeland A."/>
            <person name="Coutinho P.M."/>
            <person name="de Vries R.P."/>
            <person name="Ferreira P."/>
            <person name="Findley K."/>
            <person name="Foster B."/>
            <person name="Gaskell J."/>
            <person name="Glotzer D."/>
            <person name="Gorecki P."/>
            <person name="Heitman J."/>
            <person name="Hesse C."/>
            <person name="Hori C."/>
            <person name="Igarashi K."/>
            <person name="Jurgens J.A."/>
            <person name="Kallen N."/>
            <person name="Kersten P."/>
            <person name="Kohler A."/>
            <person name="Kuees U."/>
            <person name="Kumar T.K.A."/>
            <person name="Kuo A."/>
            <person name="LaButti K."/>
            <person name="Larrondo L.F."/>
            <person name="Lindquist E."/>
            <person name="Ling A."/>
            <person name="Lombard V."/>
            <person name="Lucas S."/>
            <person name="Lundell T."/>
            <person name="Martin R."/>
            <person name="McLaughlin D.J."/>
            <person name="Morgenstern I."/>
            <person name="Morin E."/>
            <person name="Murat C."/>
            <person name="Nagy L.G."/>
            <person name="Nolan M."/>
            <person name="Ohm R.A."/>
            <person name="Patyshakuliyeva A."/>
            <person name="Rokas A."/>
            <person name="Ruiz-Duenas F.J."/>
            <person name="Sabat G."/>
            <person name="Salamov A."/>
            <person name="Samejima M."/>
            <person name="Schmutz J."/>
            <person name="Slot J.C."/>
            <person name="St John F."/>
            <person name="Stenlid J."/>
            <person name="Sun H."/>
            <person name="Sun S."/>
            <person name="Syed K."/>
            <person name="Tsang A."/>
            <person name="Wiebenga A."/>
            <person name="Young D."/>
            <person name="Pisabarro A."/>
            <person name="Eastwood D.C."/>
            <person name="Martin F."/>
            <person name="Cullen D."/>
            <person name="Grigoriev I.V."/>
            <person name="Hibbett D.S."/>
        </authorList>
    </citation>
    <scope>NUCLEOTIDE SEQUENCE [LARGE SCALE GENOMIC DNA]</scope>
    <source>
        <strain evidence="2 3">MD-104</strain>
    </source>
</reference>
<accession>A0A2H3JG85</accession>